<accession>A0AAV3P0F4</accession>
<proteinExistence type="predicted"/>
<dbReference type="Proteomes" id="UP001454036">
    <property type="component" value="Unassembled WGS sequence"/>
</dbReference>
<keyword evidence="2" id="KW-1185">Reference proteome</keyword>
<name>A0AAV3P0F4_LITER</name>
<evidence type="ECO:0000313" key="2">
    <source>
        <dbReference type="Proteomes" id="UP001454036"/>
    </source>
</evidence>
<dbReference type="EMBL" id="BAABME010000728">
    <property type="protein sequence ID" value="GAA0145035.1"/>
    <property type="molecule type" value="Genomic_DNA"/>
</dbReference>
<reference evidence="1 2" key="1">
    <citation type="submission" date="2024-01" db="EMBL/GenBank/DDBJ databases">
        <title>The complete chloroplast genome sequence of Lithospermum erythrorhizon: insights into the phylogenetic relationship among Boraginaceae species and the maternal lineages of purple gromwells.</title>
        <authorList>
            <person name="Okada T."/>
            <person name="Watanabe K."/>
        </authorList>
    </citation>
    <scope>NUCLEOTIDE SEQUENCE [LARGE SCALE GENOMIC DNA]</scope>
</reference>
<gene>
    <name evidence="1" type="ORF">LIER_05322</name>
</gene>
<evidence type="ECO:0008006" key="3">
    <source>
        <dbReference type="Google" id="ProtNLM"/>
    </source>
</evidence>
<dbReference type="AlphaFoldDB" id="A0AAV3P0F4"/>
<sequence length="187" mass="20048">MCGSHINEKVLTQKIQQSGIFSPSVEKDAQDHVRRCDSCQGHATIPHQPPHEMISMLCLVPFYQSGVDIVGDFPRTPGGKSTDAAASQGVILEVGTPQALLLLADGMGGQVSSISLRLCSPQVLIQQCKIPGVVAGLETKTLELLLQCLHLYGLLVQGGVVLCQGPRGRSSLEKNQGGKLDYHVRRN</sequence>
<evidence type="ECO:0000313" key="1">
    <source>
        <dbReference type="EMBL" id="GAA0145035.1"/>
    </source>
</evidence>
<organism evidence="1 2">
    <name type="scientific">Lithospermum erythrorhizon</name>
    <name type="common">Purple gromwell</name>
    <name type="synonym">Lithospermum officinale var. erythrorhizon</name>
    <dbReference type="NCBI Taxonomy" id="34254"/>
    <lineage>
        <taxon>Eukaryota</taxon>
        <taxon>Viridiplantae</taxon>
        <taxon>Streptophyta</taxon>
        <taxon>Embryophyta</taxon>
        <taxon>Tracheophyta</taxon>
        <taxon>Spermatophyta</taxon>
        <taxon>Magnoliopsida</taxon>
        <taxon>eudicotyledons</taxon>
        <taxon>Gunneridae</taxon>
        <taxon>Pentapetalae</taxon>
        <taxon>asterids</taxon>
        <taxon>lamiids</taxon>
        <taxon>Boraginales</taxon>
        <taxon>Boraginaceae</taxon>
        <taxon>Boraginoideae</taxon>
        <taxon>Lithospermeae</taxon>
        <taxon>Lithospermum</taxon>
    </lineage>
</organism>
<comment type="caution">
    <text evidence="1">The sequence shown here is derived from an EMBL/GenBank/DDBJ whole genome shotgun (WGS) entry which is preliminary data.</text>
</comment>
<protein>
    <recommendedName>
        <fullName evidence="3">Integrase zinc-binding domain-containing protein</fullName>
    </recommendedName>
</protein>